<dbReference type="Pfam" id="PF12697">
    <property type="entry name" value="Abhydrolase_6"/>
    <property type="match status" value="1"/>
</dbReference>
<dbReference type="EMBL" id="MU006226">
    <property type="protein sequence ID" value="KAF2826260.1"/>
    <property type="molecule type" value="Genomic_DNA"/>
</dbReference>
<keyword evidence="2" id="KW-0378">Hydrolase</keyword>
<dbReference type="SUPFAM" id="SSF53474">
    <property type="entry name" value="alpha/beta-Hydrolases"/>
    <property type="match status" value="1"/>
</dbReference>
<evidence type="ECO:0000313" key="2">
    <source>
        <dbReference type="EMBL" id="KAF2826260.1"/>
    </source>
</evidence>
<protein>
    <submittedName>
        <fullName evidence="2">Alpha/beta-hydrolase</fullName>
    </submittedName>
</protein>
<dbReference type="Gene3D" id="3.40.50.1820">
    <property type="entry name" value="alpha/beta hydrolase"/>
    <property type="match status" value="1"/>
</dbReference>
<accession>A0A6A6ZYX5</accession>
<proteinExistence type="predicted"/>
<dbReference type="GO" id="GO:0016787">
    <property type="term" value="F:hydrolase activity"/>
    <property type="evidence" value="ECO:0007669"/>
    <property type="project" value="UniProtKB-KW"/>
</dbReference>
<dbReference type="InterPro" id="IPR029058">
    <property type="entry name" value="AB_hydrolase_fold"/>
</dbReference>
<evidence type="ECO:0000259" key="1">
    <source>
        <dbReference type="Pfam" id="PF12697"/>
    </source>
</evidence>
<dbReference type="AlphaFoldDB" id="A0A6A6ZYX5"/>
<dbReference type="PANTHER" id="PTHR37017">
    <property type="entry name" value="AB HYDROLASE-1 DOMAIN-CONTAINING PROTEIN-RELATED"/>
    <property type="match status" value="1"/>
</dbReference>
<gene>
    <name evidence="2" type="ORF">CC86DRAFT_455813</name>
</gene>
<dbReference type="Proteomes" id="UP000799424">
    <property type="component" value="Unassembled WGS sequence"/>
</dbReference>
<evidence type="ECO:0000313" key="3">
    <source>
        <dbReference type="Proteomes" id="UP000799424"/>
    </source>
</evidence>
<dbReference type="OrthoDB" id="1263307at2759"/>
<name>A0A6A6ZYX5_9PLEO</name>
<reference evidence="2" key="1">
    <citation type="journal article" date="2020" name="Stud. Mycol.">
        <title>101 Dothideomycetes genomes: a test case for predicting lifestyles and emergence of pathogens.</title>
        <authorList>
            <person name="Haridas S."/>
            <person name="Albert R."/>
            <person name="Binder M."/>
            <person name="Bloem J."/>
            <person name="Labutti K."/>
            <person name="Salamov A."/>
            <person name="Andreopoulos B."/>
            <person name="Baker S."/>
            <person name="Barry K."/>
            <person name="Bills G."/>
            <person name="Bluhm B."/>
            <person name="Cannon C."/>
            <person name="Castanera R."/>
            <person name="Culley D."/>
            <person name="Daum C."/>
            <person name="Ezra D."/>
            <person name="Gonzalez J."/>
            <person name="Henrissat B."/>
            <person name="Kuo A."/>
            <person name="Liang C."/>
            <person name="Lipzen A."/>
            <person name="Lutzoni F."/>
            <person name="Magnuson J."/>
            <person name="Mondo S."/>
            <person name="Nolan M."/>
            <person name="Ohm R."/>
            <person name="Pangilinan J."/>
            <person name="Park H.-J."/>
            <person name="Ramirez L."/>
            <person name="Alfaro M."/>
            <person name="Sun H."/>
            <person name="Tritt A."/>
            <person name="Yoshinaga Y."/>
            <person name="Zwiers L.-H."/>
            <person name="Turgeon B."/>
            <person name="Goodwin S."/>
            <person name="Spatafora J."/>
            <person name="Crous P."/>
            <person name="Grigoriev I."/>
        </authorList>
    </citation>
    <scope>NUCLEOTIDE SEQUENCE</scope>
    <source>
        <strain evidence="2">CBS 113818</strain>
    </source>
</reference>
<dbReference type="InterPro" id="IPR000073">
    <property type="entry name" value="AB_hydrolase_1"/>
</dbReference>
<dbReference type="PANTHER" id="PTHR37017:SF11">
    <property type="entry name" value="ESTERASE_LIPASE_THIOESTERASE DOMAIN-CONTAINING PROTEIN"/>
    <property type="match status" value="1"/>
</dbReference>
<feature type="domain" description="AB hydrolase-1" evidence="1">
    <location>
        <begin position="6"/>
        <end position="236"/>
    </location>
</feature>
<organism evidence="2 3">
    <name type="scientific">Ophiobolus disseminans</name>
    <dbReference type="NCBI Taxonomy" id="1469910"/>
    <lineage>
        <taxon>Eukaryota</taxon>
        <taxon>Fungi</taxon>
        <taxon>Dikarya</taxon>
        <taxon>Ascomycota</taxon>
        <taxon>Pezizomycotina</taxon>
        <taxon>Dothideomycetes</taxon>
        <taxon>Pleosporomycetidae</taxon>
        <taxon>Pleosporales</taxon>
        <taxon>Pleosporineae</taxon>
        <taxon>Phaeosphaeriaceae</taxon>
        <taxon>Ophiobolus</taxon>
    </lineage>
</organism>
<dbReference type="InterPro" id="IPR052897">
    <property type="entry name" value="Sec-Metab_Biosynth_Hydrolase"/>
</dbReference>
<sequence length="247" mass="26288">MSKPHIVVVPGAWHDPSSMASVTSKLESVGYTIYARKMPGVGASTPPKDLSEDVAALRAMVDKALATGSDVVVICHSWGGMVTGSALIGYSKHEREKHGKKGGVVKVGYLAAFMVPVGVSLKDAIGGTWPAWFDVQEPYVYPTDPAIFYNDISEAEQKRWFATLHSQTVATMVAPATGASWEEIPSAYLLCEDDRAIPAAGQEAMIQGAKDAGAQVDVTRIKASHSPFLSKVDDTVKWIRGVAGEGV</sequence>
<keyword evidence="3" id="KW-1185">Reference proteome</keyword>